<evidence type="ECO:0000313" key="1">
    <source>
        <dbReference type="EMBL" id="KAJ8118299.1"/>
    </source>
</evidence>
<reference evidence="1" key="1">
    <citation type="submission" date="2022-11" db="EMBL/GenBank/DDBJ databases">
        <title>Genome Sequence of Boeremia exigua.</title>
        <authorList>
            <person name="Buettner E."/>
        </authorList>
    </citation>
    <scope>NUCLEOTIDE SEQUENCE</scope>
    <source>
        <strain evidence="1">CU02</strain>
    </source>
</reference>
<organism evidence="1 2">
    <name type="scientific">Boeremia exigua</name>
    <dbReference type="NCBI Taxonomy" id="749465"/>
    <lineage>
        <taxon>Eukaryota</taxon>
        <taxon>Fungi</taxon>
        <taxon>Dikarya</taxon>
        <taxon>Ascomycota</taxon>
        <taxon>Pezizomycotina</taxon>
        <taxon>Dothideomycetes</taxon>
        <taxon>Pleosporomycetidae</taxon>
        <taxon>Pleosporales</taxon>
        <taxon>Pleosporineae</taxon>
        <taxon>Didymellaceae</taxon>
        <taxon>Boeremia</taxon>
    </lineage>
</organism>
<protein>
    <submittedName>
        <fullName evidence="1">Uncharacterized protein</fullName>
    </submittedName>
</protein>
<comment type="caution">
    <text evidence="1">The sequence shown here is derived from an EMBL/GenBank/DDBJ whole genome shotgun (WGS) entry which is preliminary data.</text>
</comment>
<gene>
    <name evidence="1" type="ORF">OPT61_g684</name>
</gene>
<keyword evidence="2" id="KW-1185">Reference proteome</keyword>
<dbReference type="Proteomes" id="UP001153331">
    <property type="component" value="Unassembled WGS sequence"/>
</dbReference>
<name>A0ACC2ITC5_9PLEO</name>
<evidence type="ECO:0000313" key="2">
    <source>
        <dbReference type="Proteomes" id="UP001153331"/>
    </source>
</evidence>
<dbReference type="EMBL" id="JAPHNI010000023">
    <property type="protein sequence ID" value="KAJ8118299.1"/>
    <property type="molecule type" value="Genomic_DNA"/>
</dbReference>
<accession>A0ACC2ITC5</accession>
<sequence>MPRPRITVDGRPKPRRSRRLSPASSARLREEDLDAREGRPDDGRQRRVDFTPDSFKTAAANTATDLNKNTTAPAADSAIAVQRVSSTSTSQTLLRSILKQPRAVDETNSSAESAAPPIDSPHTFAVPSLVPAINASFHLSHQALLCRTQNPPPLMIDGLVHLLWWKGHNIDVVILSPSPEPTVTTDDSPRHTIDATVGSPQIDLVKYNNETCRYRYPLNKTYKARVKAFWDAGYRVNFVVQALVDHDSGLDCEGVVYRKHKTIAEAGPNAADTHIDVTNKRVTLTRKNASPAPDRIAPRASTAESHAPATGMSTVTTGVTAVVSDIDKNVTANTNLARKRRKNMLKELDSTLGWTPPNTTKRSRRTSVEVRDESEWLEAMELRLGGRVSHQLAMPDTVTNIHPRTPSRVPGGEIHCPRKRPSAMSLRKANIAEHPRRTVLQKPTSGIAVDPLKIRQKGTDQGRMEGDNFNCQIGSRPAGRTVKTSDLSRSPLGDESPTEGDDTEQVECKATQWLCNDEVTITSG</sequence>
<proteinExistence type="predicted"/>